<dbReference type="AlphaFoldDB" id="A0A328MT53"/>
<accession>A0A328MT53</accession>
<dbReference type="EMBL" id="PYAA01000056">
    <property type="protein sequence ID" value="RAN93098.1"/>
    <property type="molecule type" value="Genomic_DNA"/>
</dbReference>
<sequence>MPEPLSPKSGLGMNVAVLPLAQASFFTMYLKSWSWSPACSRVENR</sequence>
<proteinExistence type="predicted"/>
<gene>
    <name evidence="1" type="ORF">LAH08_06382</name>
</gene>
<name>A0A328MT53_9ACTN</name>
<protein>
    <submittedName>
        <fullName evidence="1">Uncharacterized protein</fullName>
    </submittedName>
</protein>
<organism evidence="1 2">
    <name type="scientific">Micromonospora noduli</name>
    <dbReference type="NCBI Taxonomy" id="709876"/>
    <lineage>
        <taxon>Bacteria</taxon>
        <taxon>Bacillati</taxon>
        <taxon>Actinomycetota</taxon>
        <taxon>Actinomycetes</taxon>
        <taxon>Micromonosporales</taxon>
        <taxon>Micromonosporaceae</taxon>
        <taxon>Micromonospora</taxon>
    </lineage>
</organism>
<evidence type="ECO:0000313" key="2">
    <source>
        <dbReference type="Proteomes" id="UP000248966"/>
    </source>
</evidence>
<comment type="caution">
    <text evidence="1">The sequence shown here is derived from an EMBL/GenBank/DDBJ whole genome shotgun (WGS) entry which is preliminary data.</text>
</comment>
<evidence type="ECO:0000313" key="1">
    <source>
        <dbReference type="EMBL" id="RAN93098.1"/>
    </source>
</evidence>
<dbReference type="Proteomes" id="UP000248966">
    <property type="component" value="Unassembled WGS sequence"/>
</dbReference>
<reference evidence="1 2" key="1">
    <citation type="submission" date="2018-03" db="EMBL/GenBank/DDBJ databases">
        <title>Defining the species Micromonospora saelicesensis and Micromonospora noduli under the framework of genomics.</title>
        <authorList>
            <person name="Riesco R."/>
            <person name="Trujillo M.E."/>
        </authorList>
    </citation>
    <scope>NUCLEOTIDE SEQUENCE [LARGE SCALE GENOMIC DNA]</scope>
    <source>
        <strain evidence="1 2">LAH08</strain>
    </source>
</reference>